<name>A0ABS6JRD2_9BACI</name>
<reference evidence="4 5" key="1">
    <citation type="submission" date="2021-06" db="EMBL/GenBank/DDBJ databases">
        <title>Bacillus sp. RD4P76, an endophyte from a halophyte.</title>
        <authorList>
            <person name="Sun J.-Q."/>
        </authorList>
    </citation>
    <scope>NUCLEOTIDE SEQUENCE [LARGE SCALE GENOMIC DNA]</scope>
    <source>
        <strain evidence="4 5">JCM 17098</strain>
    </source>
</reference>
<keyword evidence="2" id="KW-0663">Pyridoxal phosphate</keyword>
<dbReference type="Gene3D" id="3.40.640.10">
    <property type="entry name" value="Type I PLP-dependent aspartate aminotransferase-like (Major domain)"/>
    <property type="match status" value="1"/>
</dbReference>
<organism evidence="4 5">
    <name type="scientific">Evansella alkalicola</name>
    <dbReference type="NCBI Taxonomy" id="745819"/>
    <lineage>
        <taxon>Bacteria</taxon>
        <taxon>Bacillati</taxon>
        <taxon>Bacillota</taxon>
        <taxon>Bacilli</taxon>
        <taxon>Bacillales</taxon>
        <taxon>Bacillaceae</taxon>
        <taxon>Evansella</taxon>
    </lineage>
</organism>
<dbReference type="InterPro" id="IPR015424">
    <property type="entry name" value="PyrdxlP-dep_Trfase"/>
</dbReference>
<dbReference type="InterPro" id="IPR015422">
    <property type="entry name" value="PyrdxlP-dep_Trfase_small"/>
</dbReference>
<dbReference type="PIRSF" id="PIRSF005572">
    <property type="entry name" value="NifS"/>
    <property type="match status" value="1"/>
</dbReference>
<evidence type="ECO:0000256" key="1">
    <source>
        <dbReference type="ARBA" id="ARBA00001933"/>
    </source>
</evidence>
<keyword evidence="5" id="KW-1185">Reference proteome</keyword>
<dbReference type="InterPro" id="IPR000192">
    <property type="entry name" value="Aminotrans_V_dom"/>
</dbReference>
<dbReference type="EMBL" id="JAHQCR010000030">
    <property type="protein sequence ID" value="MBU9721112.1"/>
    <property type="molecule type" value="Genomic_DNA"/>
</dbReference>
<dbReference type="Gene3D" id="3.90.1150.10">
    <property type="entry name" value="Aspartate Aminotransferase, domain 1"/>
    <property type="match status" value="1"/>
</dbReference>
<protein>
    <submittedName>
        <fullName evidence="4">Cysteine desulfurase</fullName>
    </submittedName>
</protein>
<gene>
    <name evidence="4" type="ORF">KS407_06590</name>
</gene>
<dbReference type="RefSeq" id="WP_088076222.1">
    <property type="nucleotide sequence ID" value="NZ_JAHQCR010000030.1"/>
</dbReference>
<dbReference type="Gene3D" id="1.10.260.50">
    <property type="match status" value="1"/>
</dbReference>
<proteinExistence type="predicted"/>
<sequence length="383" mass="42263">MIYFDNSATTKPYDEVLDTYTKVATEYFGNPSSLHPLGKISERILTQAREKSAELLNVSPKEIVFTSGGTEGNNLAIKGAARQNKGRGNHLITSTVEHASTLEAFRQLEQEGFDVTYLPVDSEGKVSINQVEQAMTKDTILVSLNHVNNEIGSIQPIEEIGQLLEHFPKCLFHVDHVQGIGKVPLDFYRSKIDLCTISAHKIHGLKGTGILFRRNSVLLNPLFSGGSQEGKFRAGTENVPGSVAMVKALRLTLDNFKQSVQNLETINSWLETECREIEGVFINSPKNRAPHILNMSIPGLKPEVVVQALGEKDIYVSTKSACSSKHAEPSHVLKGIGLSDERAESGIRLSFSYGNTLDEAKEFVEVFSKVVRSIKKVVEDREV</sequence>
<dbReference type="PANTHER" id="PTHR11601">
    <property type="entry name" value="CYSTEINE DESULFURYLASE FAMILY MEMBER"/>
    <property type="match status" value="1"/>
</dbReference>
<feature type="domain" description="Aminotransferase class V" evidence="3">
    <location>
        <begin position="2"/>
        <end position="362"/>
    </location>
</feature>
<comment type="cofactor">
    <cofactor evidence="1">
        <name>pyridoxal 5'-phosphate</name>
        <dbReference type="ChEBI" id="CHEBI:597326"/>
    </cofactor>
</comment>
<dbReference type="Proteomes" id="UP000790580">
    <property type="component" value="Unassembled WGS sequence"/>
</dbReference>
<evidence type="ECO:0000256" key="2">
    <source>
        <dbReference type="ARBA" id="ARBA00022898"/>
    </source>
</evidence>
<accession>A0ABS6JRD2</accession>
<evidence type="ECO:0000313" key="5">
    <source>
        <dbReference type="Proteomes" id="UP000790580"/>
    </source>
</evidence>
<dbReference type="InterPro" id="IPR016454">
    <property type="entry name" value="Cysteine_dSase"/>
</dbReference>
<dbReference type="PANTHER" id="PTHR11601:SF50">
    <property type="entry name" value="CYSTEINE DESULFURASE ISCS 2-RELATED"/>
    <property type="match status" value="1"/>
</dbReference>
<dbReference type="Pfam" id="PF00266">
    <property type="entry name" value="Aminotran_5"/>
    <property type="match status" value="1"/>
</dbReference>
<evidence type="ECO:0000313" key="4">
    <source>
        <dbReference type="EMBL" id="MBU9721112.1"/>
    </source>
</evidence>
<evidence type="ECO:0000259" key="3">
    <source>
        <dbReference type="Pfam" id="PF00266"/>
    </source>
</evidence>
<dbReference type="SUPFAM" id="SSF53383">
    <property type="entry name" value="PLP-dependent transferases"/>
    <property type="match status" value="1"/>
</dbReference>
<comment type="caution">
    <text evidence="4">The sequence shown here is derived from an EMBL/GenBank/DDBJ whole genome shotgun (WGS) entry which is preliminary data.</text>
</comment>
<dbReference type="InterPro" id="IPR015421">
    <property type="entry name" value="PyrdxlP-dep_Trfase_major"/>
</dbReference>